<evidence type="ECO:0000256" key="4">
    <source>
        <dbReference type="ARBA" id="ARBA00022692"/>
    </source>
</evidence>
<feature type="transmembrane region" description="Helical" evidence="8">
    <location>
        <begin position="321"/>
        <end position="342"/>
    </location>
</feature>
<dbReference type="InterPro" id="IPR036259">
    <property type="entry name" value="MFS_trans_sf"/>
</dbReference>
<dbReference type="OrthoDB" id="6339427at2759"/>
<evidence type="ECO:0000313" key="10">
    <source>
        <dbReference type="EMBL" id="QUC17131.1"/>
    </source>
</evidence>
<dbReference type="PRINTS" id="PR00171">
    <property type="entry name" value="SUGRTRNSPORT"/>
</dbReference>
<dbReference type="GO" id="GO:0015791">
    <property type="term" value="P:polyol transmembrane transport"/>
    <property type="evidence" value="ECO:0007669"/>
    <property type="project" value="UniProtKB-ARBA"/>
</dbReference>
<gene>
    <name evidence="10" type="ORF">UV8b_01372</name>
</gene>
<dbReference type="InterPro" id="IPR050814">
    <property type="entry name" value="Myo-inositol_Transporter"/>
</dbReference>
<keyword evidence="6 8" id="KW-0472">Membrane</keyword>
<keyword evidence="5 8" id="KW-1133">Transmembrane helix</keyword>
<evidence type="ECO:0000256" key="1">
    <source>
        <dbReference type="ARBA" id="ARBA00004141"/>
    </source>
</evidence>
<keyword evidence="3" id="KW-0813">Transport</keyword>
<dbReference type="GO" id="GO:0016020">
    <property type="term" value="C:membrane"/>
    <property type="evidence" value="ECO:0007669"/>
    <property type="project" value="UniProtKB-SubCell"/>
</dbReference>
<feature type="transmembrane region" description="Helical" evidence="8">
    <location>
        <begin position="239"/>
        <end position="258"/>
    </location>
</feature>
<dbReference type="PROSITE" id="PS50850">
    <property type="entry name" value="MFS"/>
    <property type="match status" value="1"/>
</dbReference>
<dbReference type="InterPro" id="IPR005828">
    <property type="entry name" value="MFS_sugar_transport-like"/>
</dbReference>
<feature type="transmembrane region" description="Helical" evidence="8">
    <location>
        <begin position="291"/>
        <end position="309"/>
    </location>
</feature>
<feature type="transmembrane region" description="Helical" evidence="8">
    <location>
        <begin position="559"/>
        <end position="577"/>
    </location>
</feature>
<dbReference type="InterPro" id="IPR020846">
    <property type="entry name" value="MFS_dom"/>
</dbReference>
<dbReference type="AlphaFoldDB" id="A0A8E5MEA2"/>
<comment type="subcellular location">
    <subcellularLocation>
        <location evidence="1">Membrane</location>
        <topology evidence="1">Multi-pass membrane protein</topology>
    </subcellularLocation>
</comment>
<evidence type="ECO:0000256" key="2">
    <source>
        <dbReference type="ARBA" id="ARBA00010992"/>
    </source>
</evidence>
<evidence type="ECO:0000256" key="7">
    <source>
        <dbReference type="SAM" id="MobiDB-lite"/>
    </source>
</evidence>
<feature type="region of interest" description="Disordered" evidence="7">
    <location>
        <begin position="716"/>
        <end position="750"/>
    </location>
</feature>
<evidence type="ECO:0000256" key="8">
    <source>
        <dbReference type="SAM" id="Phobius"/>
    </source>
</evidence>
<dbReference type="Pfam" id="PF00083">
    <property type="entry name" value="Sugar_tr"/>
    <property type="match status" value="1"/>
</dbReference>
<dbReference type="PANTHER" id="PTHR48020:SF4">
    <property type="entry name" value="SYMPORT, PUTATIVE (AFU_ORTHOLOGUE AFUA_3G11790)-RELATED"/>
    <property type="match status" value="1"/>
</dbReference>
<evidence type="ECO:0000256" key="5">
    <source>
        <dbReference type="ARBA" id="ARBA00022989"/>
    </source>
</evidence>
<feature type="transmembrane region" description="Helical" evidence="8">
    <location>
        <begin position="496"/>
        <end position="519"/>
    </location>
</feature>
<dbReference type="Gene3D" id="1.20.1250.20">
    <property type="entry name" value="MFS general substrate transporter like domains"/>
    <property type="match status" value="1"/>
</dbReference>
<comment type="similarity">
    <text evidence="2">Belongs to the major facilitator superfamily. Sugar transporter (TC 2.A.1.1) family.</text>
</comment>
<dbReference type="Proteomes" id="UP000027002">
    <property type="component" value="Chromosome 1"/>
</dbReference>
<feature type="transmembrane region" description="Helical" evidence="8">
    <location>
        <begin position="181"/>
        <end position="199"/>
    </location>
</feature>
<dbReference type="PROSITE" id="PS00217">
    <property type="entry name" value="SUGAR_TRANSPORT_2"/>
    <property type="match status" value="1"/>
</dbReference>
<dbReference type="GO" id="GO:0015798">
    <property type="term" value="P:myo-inositol transport"/>
    <property type="evidence" value="ECO:0007669"/>
    <property type="project" value="UniProtKB-ARBA"/>
</dbReference>
<keyword evidence="4 8" id="KW-0812">Transmembrane</keyword>
<dbReference type="GeneID" id="66062150"/>
<sequence length="777" mass="86561">MRRSANVPMNPTPKRECSVKYDASCYGQGFTADAKRFDKTDSGQEYPCLLFLLARTISACSTMANSPANLRKFSSNYRERVSAHVRSRRTNDRAVIENPLAHLTDLELQADVRNFQQRNLPFVEYETLLRAARVGKNIRLYDEAARQPQEFDERNALLVRLTQKEKKALRNEKDNLFSERGMLIVIGTVSLAAFLQGFVQSSFNGASLYQAQYGLTEPRVPNQVTLDDWKLGAANASPWFSAAILGCPLSLPINYWFGRKGGISVAALMIMCSSIAAVFATSWTALLGIRILNGIGMGIKAVSTPILASETAVGFWRGSAILAWQIWVAFGIMISFGLNLLFTLAANESTTFRLIQGAPVVPSLALLCIAFFVCPESPRYHLMKGPNYSVEKAYRVLRRVRNTELQALRDMYVVYKAIEQENMDFGDLDEHALKSPGFFWVIRDFLRQYFQLFEFRRLRNALISTSTVNLAQQLCGVNVCAFYSGTLFSSMAQGSVARTIPMAYSLGFGAVNFFFGLPAVKSIDTLGRRRWLLITLPFMAVFMLGGAMSGHISNVDTRIGITACFLFLFSVAYSPGLGPMPFTLASESFPLSHREAGTAWAISINLGFAGLLAMFFPSINSALGQQGSLGLFSALNLVALVLVFLLVEETKQRSLEELDHVFAVSKSEFMRFQTTSYLPWVIRKYIFGSLKPRPELYRDFVWGSVSMDARDLVSTHVESRSTPVPEQTAQRQRMPVPKPPVFTDTGRPDHAAELEEIYPPGVHVPYARNQQDGASSK</sequence>
<feature type="transmembrane region" description="Helical" evidence="8">
    <location>
        <begin position="531"/>
        <end position="553"/>
    </location>
</feature>
<evidence type="ECO:0000256" key="6">
    <source>
        <dbReference type="ARBA" id="ARBA00023136"/>
    </source>
</evidence>
<proteinExistence type="inferred from homology"/>
<dbReference type="RefSeq" id="XP_042994804.1">
    <property type="nucleotide sequence ID" value="XM_043138870.1"/>
</dbReference>
<feature type="transmembrane region" description="Helical" evidence="8">
    <location>
        <begin position="354"/>
        <end position="374"/>
    </location>
</feature>
<evidence type="ECO:0000313" key="11">
    <source>
        <dbReference type="Proteomes" id="UP000027002"/>
    </source>
</evidence>
<evidence type="ECO:0000256" key="3">
    <source>
        <dbReference type="ARBA" id="ARBA00022448"/>
    </source>
</evidence>
<feature type="transmembrane region" description="Helical" evidence="8">
    <location>
        <begin position="628"/>
        <end position="647"/>
    </location>
</feature>
<name>A0A8E5MEA2_USTVR</name>
<dbReference type="GO" id="GO:0022857">
    <property type="term" value="F:transmembrane transporter activity"/>
    <property type="evidence" value="ECO:0007669"/>
    <property type="project" value="InterPro"/>
</dbReference>
<reference evidence="10" key="1">
    <citation type="submission" date="2020-03" db="EMBL/GenBank/DDBJ databases">
        <title>A mixture of massive structural variations and highly conserved coding sequences in Ustilaginoidea virens genome.</title>
        <authorList>
            <person name="Zhang K."/>
            <person name="Zhao Z."/>
            <person name="Zhang Z."/>
            <person name="Li Y."/>
            <person name="Hsiang T."/>
            <person name="Sun W."/>
        </authorList>
    </citation>
    <scope>NUCLEOTIDE SEQUENCE</scope>
    <source>
        <strain evidence="10">UV-8b</strain>
    </source>
</reference>
<dbReference type="EMBL" id="CP072753">
    <property type="protein sequence ID" value="QUC17131.1"/>
    <property type="molecule type" value="Genomic_DNA"/>
</dbReference>
<dbReference type="SUPFAM" id="SSF103473">
    <property type="entry name" value="MFS general substrate transporter"/>
    <property type="match status" value="1"/>
</dbReference>
<dbReference type="InterPro" id="IPR003663">
    <property type="entry name" value="Sugar/inositol_transpt"/>
</dbReference>
<dbReference type="InterPro" id="IPR005829">
    <property type="entry name" value="Sugar_transporter_CS"/>
</dbReference>
<evidence type="ECO:0000259" key="9">
    <source>
        <dbReference type="PROSITE" id="PS50850"/>
    </source>
</evidence>
<protein>
    <recommendedName>
        <fullName evidence="9">Major facilitator superfamily (MFS) profile domain-containing protein</fullName>
    </recommendedName>
</protein>
<feature type="transmembrane region" description="Helical" evidence="8">
    <location>
        <begin position="265"/>
        <end position="285"/>
    </location>
</feature>
<accession>A0A8E5MEA2</accession>
<keyword evidence="11" id="KW-1185">Reference proteome</keyword>
<dbReference type="KEGG" id="uvi:66062150"/>
<feature type="domain" description="Major facilitator superfamily (MFS) profile" evidence="9">
    <location>
        <begin position="185"/>
        <end position="651"/>
    </location>
</feature>
<dbReference type="PANTHER" id="PTHR48020">
    <property type="entry name" value="PROTON MYO-INOSITOL COTRANSPORTER"/>
    <property type="match status" value="1"/>
</dbReference>
<feature type="transmembrane region" description="Helical" evidence="8">
    <location>
        <begin position="598"/>
        <end position="616"/>
    </location>
</feature>
<feature type="compositionally biased region" description="Polar residues" evidence="7">
    <location>
        <begin position="720"/>
        <end position="731"/>
    </location>
</feature>
<organism evidence="10 11">
    <name type="scientific">Ustilaginoidea virens</name>
    <name type="common">Rice false smut fungus</name>
    <name type="synonym">Villosiclava virens</name>
    <dbReference type="NCBI Taxonomy" id="1159556"/>
    <lineage>
        <taxon>Eukaryota</taxon>
        <taxon>Fungi</taxon>
        <taxon>Dikarya</taxon>
        <taxon>Ascomycota</taxon>
        <taxon>Pezizomycotina</taxon>
        <taxon>Sordariomycetes</taxon>
        <taxon>Hypocreomycetidae</taxon>
        <taxon>Hypocreales</taxon>
        <taxon>Clavicipitaceae</taxon>
        <taxon>Ustilaginoidea</taxon>
    </lineage>
</organism>